<accession>A0A382XFI5</accession>
<proteinExistence type="predicted"/>
<keyword evidence="1" id="KW-1133">Transmembrane helix</keyword>
<evidence type="ECO:0008006" key="3">
    <source>
        <dbReference type="Google" id="ProtNLM"/>
    </source>
</evidence>
<feature type="transmembrane region" description="Helical" evidence="1">
    <location>
        <begin position="52"/>
        <end position="75"/>
    </location>
</feature>
<feature type="non-terminal residue" evidence="2">
    <location>
        <position position="120"/>
    </location>
</feature>
<organism evidence="2">
    <name type="scientific">marine metagenome</name>
    <dbReference type="NCBI Taxonomy" id="408172"/>
    <lineage>
        <taxon>unclassified sequences</taxon>
        <taxon>metagenomes</taxon>
        <taxon>ecological metagenomes</taxon>
    </lineage>
</organism>
<protein>
    <recommendedName>
        <fullName evidence="3">RDD domain-containing protein</fullName>
    </recommendedName>
</protein>
<sequence>VSDWAEFDPETGNYAFSEDSSNEAAIPAQTPAGYDKRVHGAIPDRVILYPPLIVILFQFSPVLLVPVLFFGVWLFGYRQGVTGTTPGKRHAGTRLTKIGTGEAPGGAVGMLRLLVPNLIN</sequence>
<feature type="non-terminal residue" evidence="2">
    <location>
        <position position="1"/>
    </location>
</feature>
<dbReference type="EMBL" id="UINC01167426">
    <property type="protein sequence ID" value="SVD69936.1"/>
    <property type="molecule type" value="Genomic_DNA"/>
</dbReference>
<reference evidence="2" key="1">
    <citation type="submission" date="2018-05" db="EMBL/GenBank/DDBJ databases">
        <authorList>
            <person name="Lanie J.A."/>
            <person name="Ng W.-L."/>
            <person name="Kazmierczak K.M."/>
            <person name="Andrzejewski T.M."/>
            <person name="Davidsen T.M."/>
            <person name="Wayne K.J."/>
            <person name="Tettelin H."/>
            <person name="Glass J.I."/>
            <person name="Rusch D."/>
            <person name="Podicherti R."/>
            <person name="Tsui H.-C.T."/>
            <person name="Winkler M.E."/>
        </authorList>
    </citation>
    <scope>NUCLEOTIDE SEQUENCE</scope>
</reference>
<evidence type="ECO:0000256" key="1">
    <source>
        <dbReference type="SAM" id="Phobius"/>
    </source>
</evidence>
<evidence type="ECO:0000313" key="2">
    <source>
        <dbReference type="EMBL" id="SVD69936.1"/>
    </source>
</evidence>
<keyword evidence="1" id="KW-0812">Transmembrane</keyword>
<dbReference type="AlphaFoldDB" id="A0A382XFI5"/>
<name>A0A382XFI5_9ZZZZ</name>
<keyword evidence="1" id="KW-0472">Membrane</keyword>
<gene>
    <name evidence="2" type="ORF">METZ01_LOCUS422790</name>
</gene>